<dbReference type="AlphaFoldDB" id="A0A8J6CB99"/>
<proteinExistence type="predicted"/>
<comment type="caution">
    <text evidence="2">The sequence shown here is derived from an EMBL/GenBank/DDBJ whole genome shotgun (WGS) entry which is preliminary data.</text>
</comment>
<keyword evidence="1" id="KW-1133">Transmembrane helix</keyword>
<gene>
    <name evidence="2" type="ORF">KFE25_002100</name>
</gene>
<feature type="transmembrane region" description="Helical" evidence="1">
    <location>
        <begin position="96"/>
        <end position="115"/>
    </location>
</feature>
<dbReference type="OrthoDB" id="10411211at2759"/>
<keyword evidence="1" id="KW-0812">Transmembrane</keyword>
<dbReference type="EMBL" id="JAGTXO010000008">
    <property type="protein sequence ID" value="KAG8466344.1"/>
    <property type="molecule type" value="Genomic_DNA"/>
</dbReference>
<keyword evidence="3" id="KW-1185">Reference proteome</keyword>
<reference evidence="2" key="1">
    <citation type="submission" date="2021-05" db="EMBL/GenBank/DDBJ databases">
        <title>The genome of the haptophyte Pavlova lutheri (Diacronema luteri, Pavlovales) - a model for lipid biosynthesis in eukaryotic algae.</title>
        <authorList>
            <person name="Hulatt C.J."/>
            <person name="Posewitz M.C."/>
        </authorList>
    </citation>
    <scope>NUCLEOTIDE SEQUENCE</scope>
    <source>
        <strain evidence="2">NIVA-4/92</strain>
    </source>
</reference>
<evidence type="ECO:0000313" key="2">
    <source>
        <dbReference type="EMBL" id="KAG8466344.1"/>
    </source>
</evidence>
<sequence length="156" mass="17217">MAPVGSVNPITAARVKAGEIVTKAKELSVKVNTPPPPPIVFGCITLKRTPAQTPEDEPRVEPCQKFAMKLVLIPLALLVWAYGLLVWLVLNLVRVLLLPCIGPLFVQLMAMAALAKDRQALEEGAGCGYAVAKWWVLTYTWVLKECMTPLLRLWAW</sequence>
<evidence type="ECO:0000256" key="1">
    <source>
        <dbReference type="SAM" id="Phobius"/>
    </source>
</evidence>
<evidence type="ECO:0000313" key="3">
    <source>
        <dbReference type="Proteomes" id="UP000751190"/>
    </source>
</evidence>
<keyword evidence="1" id="KW-0472">Membrane</keyword>
<dbReference type="Proteomes" id="UP000751190">
    <property type="component" value="Unassembled WGS sequence"/>
</dbReference>
<name>A0A8J6CB99_DIALT</name>
<accession>A0A8J6CB99</accession>
<protein>
    <submittedName>
        <fullName evidence="2">Uncharacterized protein</fullName>
    </submittedName>
</protein>
<organism evidence="2 3">
    <name type="scientific">Diacronema lutheri</name>
    <name type="common">Unicellular marine alga</name>
    <name type="synonym">Monochrysis lutheri</name>
    <dbReference type="NCBI Taxonomy" id="2081491"/>
    <lineage>
        <taxon>Eukaryota</taxon>
        <taxon>Haptista</taxon>
        <taxon>Haptophyta</taxon>
        <taxon>Pavlovophyceae</taxon>
        <taxon>Pavlovales</taxon>
        <taxon>Pavlovaceae</taxon>
        <taxon>Diacronema</taxon>
    </lineage>
</organism>
<feature type="transmembrane region" description="Helical" evidence="1">
    <location>
        <begin position="70"/>
        <end position="90"/>
    </location>
</feature>